<gene>
    <name evidence="1" type="ORF">N7603_07680</name>
</gene>
<reference evidence="2" key="1">
    <citation type="submission" date="2023-07" db="EMBL/GenBank/DDBJ databases">
        <title>Novel Mycoplasma species identified in domestic and wild animals.</title>
        <authorList>
            <person name="Volokhov D.V."/>
            <person name="Furtak V.A."/>
            <person name="Zagorodnyaya T.A."/>
        </authorList>
    </citation>
    <scope>NUCLEOTIDE SEQUENCE [LARGE SCALE GENOMIC DNA]</scope>
    <source>
        <strain evidence="2">92-19</strain>
    </source>
</reference>
<evidence type="ECO:0000313" key="1">
    <source>
        <dbReference type="EMBL" id="MCU0105537.1"/>
    </source>
</evidence>
<organism evidence="1 2">
    <name type="scientific">Paracholeplasma vituli</name>
    <dbReference type="NCBI Taxonomy" id="69473"/>
    <lineage>
        <taxon>Bacteria</taxon>
        <taxon>Bacillati</taxon>
        <taxon>Mycoplasmatota</taxon>
        <taxon>Mollicutes</taxon>
        <taxon>Acholeplasmatales</taxon>
        <taxon>Acholeplasmataceae</taxon>
        <taxon>Paracholeplasma</taxon>
    </lineage>
</organism>
<dbReference type="RefSeq" id="WP_262096853.1">
    <property type="nucleotide sequence ID" value="NZ_JAOEGN010000016.1"/>
</dbReference>
<protein>
    <submittedName>
        <fullName evidence="1">DUF4256 domain-containing protein</fullName>
    </submittedName>
</protein>
<evidence type="ECO:0000313" key="2">
    <source>
        <dbReference type="Proteomes" id="UP001209076"/>
    </source>
</evidence>
<dbReference type="EMBL" id="JAOEGN010000016">
    <property type="protein sequence ID" value="MCU0105537.1"/>
    <property type="molecule type" value="Genomic_DNA"/>
</dbReference>
<dbReference type="InterPro" id="IPR025352">
    <property type="entry name" value="DUF4256"/>
</dbReference>
<proteinExistence type="predicted"/>
<dbReference type="Pfam" id="PF14066">
    <property type="entry name" value="DUF4256"/>
    <property type="match status" value="1"/>
</dbReference>
<dbReference type="Proteomes" id="UP001209076">
    <property type="component" value="Unassembled WGS sequence"/>
</dbReference>
<sequence length="181" mass="21049">MKQITKERKEVLLEILKNRFKQNLKRHPDITWEDVLKKLISKDALLWSIDQMELTGGEPDILSINSTMFVVDFSKESPSGRRSLCYDQKALDARKQFKPENSAMNMASQMGIKMLTDEMYVILQSLGDFDTKTSSWLLTPEAIRDLGGALFGDKRYKQTWFYHNGADSYYKDRGFRGYIEL</sequence>
<name>A0ABT2PX79_9MOLU</name>
<comment type="caution">
    <text evidence="1">The sequence shown here is derived from an EMBL/GenBank/DDBJ whole genome shotgun (WGS) entry which is preliminary data.</text>
</comment>
<accession>A0ABT2PX79</accession>
<keyword evidence="2" id="KW-1185">Reference proteome</keyword>